<proteinExistence type="predicted"/>
<evidence type="ECO:0000313" key="3">
    <source>
        <dbReference type="EMBL" id="GAA2146454.1"/>
    </source>
</evidence>
<keyword evidence="2" id="KW-0812">Transmembrane</keyword>
<keyword evidence="2" id="KW-0472">Membrane</keyword>
<evidence type="ECO:0000256" key="2">
    <source>
        <dbReference type="SAM" id="Phobius"/>
    </source>
</evidence>
<feature type="region of interest" description="Disordered" evidence="1">
    <location>
        <begin position="1"/>
        <end position="26"/>
    </location>
</feature>
<keyword evidence="2" id="KW-1133">Transmembrane helix</keyword>
<dbReference type="RefSeq" id="WP_344466179.1">
    <property type="nucleotide sequence ID" value="NZ_BAAANT010000019.1"/>
</dbReference>
<organism evidence="3 4">
    <name type="scientific">Kitasatospora kazusensis</name>
    <dbReference type="NCBI Taxonomy" id="407974"/>
    <lineage>
        <taxon>Bacteria</taxon>
        <taxon>Bacillati</taxon>
        <taxon>Actinomycetota</taxon>
        <taxon>Actinomycetes</taxon>
        <taxon>Kitasatosporales</taxon>
        <taxon>Streptomycetaceae</taxon>
        <taxon>Kitasatospora</taxon>
    </lineage>
</organism>
<protein>
    <submittedName>
        <fullName evidence="3">Uncharacterized protein</fullName>
    </submittedName>
</protein>
<dbReference type="Proteomes" id="UP001422759">
    <property type="component" value="Unassembled WGS sequence"/>
</dbReference>
<dbReference type="EMBL" id="BAAANT010000019">
    <property type="protein sequence ID" value="GAA2146454.1"/>
    <property type="molecule type" value="Genomic_DNA"/>
</dbReference>
<accession>A0ABN2ZRN9</accession>
<name>A0ABN2ZRN9_9ACTN</name>
<evidence type="ECO:0000313" key="4">
    <source>
        <dbReference type="Proteomes" id="UP001422759"/>
    </source>
</evidence>
<keyword evidence="4" id="KW-1185">Reference proteome</keyword>
<gene>
    <name evidence="3" type="ORF">GCM10009760_36260</name>
</gene>
<sequence length="249" mass="25726">MTTQGERDPRPAGQQSHVPTRIHRARRSPRRVLLGCTLAVAAAGVGWIVAGSQVDAGSGGSSTATNVPAIGATPAEPLTEAQSFTADRYFPPQRGIDLFDYKAKRTTARQSATCADALFDRTHDVLRDTGCQGYVGVGFSRLDQQVVTSLVVLRFADPAAAAKAAQAVGGNPEALVFVLAPPLPGGPSAAPHPGGKEPTSSRVQAVGHYLTVTVSRYADPGAANPAGEAALDAATRAVSFTAEAPFAWL</sequence>
<feature type="compositionally biased region" description="Basic and acidic residues" evidence="1">
    <location>
        <begin position="1"/>
        <end position="10"/>
    </location>
</feature>
<evidence type="ECO:0000256" key="1">
    <source>
        <dbReference type="SAM" id="MobiDB-lite"/>
    </source>
</evidence>
<feature type="transmembrane region" description="Helical" evidence="2">
    <location>
        <begin position="32"/>
        <end position="50"/>
    </location>
</feature>
<reference evidence="3 4" key="1">
    <citation type="journal article" date="2019" name="Int. J. Syst. Evol. Microbiol.">
        <title>The Global Catalogue of Microorganisms (GCM) 10K type strain sequencing project: providing services to taxonomists for standard genome sequencing and annotation.</title>
        <authorList>
            <consortium name="The Broad Institute Genomics Platform"/>
            <consortium name="The Broad Institute Genome Sequencing Center for Infectious Disease"/>
            <person name="Wu L."/>
            <person name="Ma J."/>
        </authorList>
    </citation>
    <scope>NUCLEOTIDE SEQUENCE [LARGE SCALE GENOMIC DNA]</scope>
    <source>
        <strain evidence="3 4">JCM 14560</strain>
    </source>
</reference>
<comment type="caution">
    <text evidence="3">The sequence shown here is derived from an EMBL/GenBank/DDBJ whole genome shotgun (WGS) entry which is preliminary data.</text>
</comment>